<evidence type="ECO:0000313" key="2">
    <source>
        <dbReference type="EMBL" id="GAA1979086.1"/>
    </source>
</evidence>
<protein>
    <submittedName>
        <fullName evidence="2">Uncharacterized protein</fullName>
    </submittedName>
</protein>
<dbReference type="RefSeq" id="WP_344059198.1">
    <property type="nucleotide sequence ID" value="NZ_BAAAOH010000001.1"/>
</dbReference>
<name>A0ABN2S2V1_9MICO</name>
<feature type="chain" id="PRO_5045749349" evidence="1">
    <location>
        <begin position="28"/>
        <end position="72"/>
    </location>
</feature>
<feature type="signal peptide" evidence="1">
    <location>
        <begin position="1"/>
        <end position="27"/>
    </location>
</feature>
<comment type="caution">
    <text evidence="2">The sequence shown here is derived from an EMBL/GenBank/DDBJ whole genome shotgun (WGS) entry which is preliminary data.</text>
</comment>
<sequence length="72" mass="6901">MNARSAAILLPAILAVAILSGATGVAAASAGSSPATSTTSTVGAVTGTGQAIDKAAASQGTTTLSLPKYRRR</sequence>
<proteinExistence type="predicted"/>
<reference evidence="2 3" key="1">
    <citation type="journal article" date="2019" name="Int. J. Syst. Evol. Microbiol.">
        <title>The Global Catalogue of Microorganisms (GCM) 10K type strain sequencing project: providing services to taxonomists for standard genome sequencing and annotation.</title>
        <authorList>
            <consortium name="The Broad Institute Genomics Platform"/>
            <consortium name="The Broad Institute Genome Sequencing Center for Infectious Disease"/>
            <person name="Wu L."/>
            <person name="Ma J."/>
        </authorList>
    </citation>
    <scope>NUCLEOTIDE SEQUENCE [LARGE SCALE GENOMIC DNA]</scope>
    <source>
        <strain evidence="2 3">JCM 14902</strain>
    </source>
</reference>
<keyword evidence="3" id="KW-1185">Reference proteome</keyword>
<dbReference type="EMBL" id="BAAAOH010000001">
    <property type="protein sequence ID" value="GAA1979086.1"/>
    <property type="molecule type" value="Genomic_DNA"/>
</dbReference>
<organism evidence="2 3">
    <name type="scientific">Microbacterium pumilum</name>
    <dbReference type="NCBI Taxonomy" id="344165"/>
    <lineage>
        <taxon>Bacteria</taxon>
        <taxon>Bacillati</taxon>
        <taxon>Actinomycetota</taxon>
        <taxon>Actinomycetes</taxon>
        <taxon>Micrococcales</taxon>
        <taxon>Microbacteriaceae</taxon>
        <taxon>Microbacterium</taxon>
    </lineage>
</organism>
<dbReference type="Proteomes" id="UP001500326">
    <property type="component" value="Unassembled WGS sequence"/>
</dbReference>
<keyword evidence="1" id="KW-0732">Signal</keyword>
<accession>A0ABN2S2V1</accession>
<gene>
    <name evidence="2" type="ORF">GCM10009777_10400</name>
</gene>
<evidence type="ECO:0000256" key="1">
    <source>
        <dbReference type="SAM" id="SignalP"/>
    </source>
</evidence>
<evidence type="ECO:0000313" key="3">
    <source>
        <dbReference type="Proteomes" id="UP001500326"/>
    </source>
</evidence>